<dbReference type="SUPFAM" id="SSF48056">
    <property type="entry name" value="Di-copper centre-containing domain"/>
    <property type="match status" value="1"/>
</dbReference>
<gene>
    <name evidence="6" type="ORF">PAAG_06600</name>
</gene>
<dbReference type="GO" id="GO:0046872">
    <property type="term" value="F:metal ion binding"/>
    <property type="evidence" value="ECO:0007669"/>
    <property type="project" value="UniProtKB-KW"/>
</dbReference>
<dbReference type="RefSeq" id="XP_015700159.1">
    <property type="nucleotide sequence ID" value="XM_015845933.1"/>
</dbReference>
<evidence type="ECO:0000256" key="4">
    <source>
        <dbReference type="SAM" id="SignalP"/>
    </source>
</evidence>
<feature type="domain" description="Tyrosinase copper-binding" evidence="5">
    <location>
        <begin position="140"/>
        <end position="389"/>
    </location>
</feature>
<keyword evidence="4" id="KW-0732">Signal</keyword>
<evidence type="ECO:0000256" key="2">
    <source>
        <dbReference type="ARBA" id="ARBA00023002"/>
    </source>
</evidence>
<dbReference type="GO" id="GO:0016491">
    <property type="term" value="F:oxidoreductase activity"/>
    <property type="evidence" value="ECO:0007669"/>
    <property type="project" value="UniProtKB-KW"/>
</dbReference>
<dbReference type="AlphaFoldDB" id="C1H759"/>
<evidence type="ECO:0000256" key="1">
    <source>
        <dbReference type="ARBA" id="ARBA00022723"/>
    </source>
</evidence>
<dbReference type="InterPro" id="IPR008922">
    <property type="entry name" value="Di-copper_centre_dom_sf"/>
</dbReference>
<evidence type="ECO:0000256" key="3">
    <source>
        <dbReference type="ARBA" id="ARBA00023008"/>
    </source>
</evidence>
<dbReference type="GeneID" id="9094747"/>
<dbReference type="PANTHER" id="PTHR11474:SF125">
    <property type="entry name" value="N-ACETYL-6-HYDROXYTRYPTOPHAN OXIDASE IVOB-RELATED"/>
    <property type="match status" value="1"/>
</dbReference>
<sequence length="447" mass="49777">MKYLLVTFIAVCKFSIVGALGGPKTHDRNNQDFIDKGLRLLQLQDEAGYNLKEALDQRLKPRQKDNAVVCKDGGGGDDGCDKGDDNGGKSQPACTTKNLTIRKEWRFLSKAERRNYIDAVYCLQSKPSLFTEKEAPGSKNLFDSFAAVHINKTQNIHGNACFFRSTHFNFLAWHRYFVHAYEKALKDQCGYQGVSPYWEWGYDVHDPHKSPVFDGSPYSMGSDGAPLENRAPTFKLPPPPPLPPANGREFPAGLGGGCVQSGPFSDLTTNLGPVAMAGGRLDDPLRHNPRCLQRDMNSYIGQQFTAFNWSTWTVEASRDIVGFQSRLAGTPENESPNGEPLNYFGVHGGGHTFLGGMTGQHTDFYSSPQEPAFFLHHGQIDRLWSIWQWLDIKERRDAMWGTLTFANIPPTRNGTLHDIIDLGPLAPPLTMSEVMSTVDGPFCYFYA</sequence>
<evidence type="ECO:0000313" key="6">
    <source>
        <dbReference type="EMBL" id="EEH35553.2"/>
    </source>
</evidence>
<dbReference type="PRINTS" id="PR00092">
    <property type="entry name" value="TYROSINASE"/>
</dbReference>
<dbReference type="EMBL" id="KN294010">
    <property type="protein sequence ID" value="EEH35553.2"/>
    <property type="molecule type" value="Genomic_DNA"/>
</dbReference>
<name>C1H759_PARBA</name>
<dbReference type="OrthoDB" id="6132182at2759"/>
<dbReference type="eggNOG" id="ENOG502RM4B">
    <property type="taxonomic scope" value="Eukaryota"/>
</dbReference>
<keyword evidence="7" id="KW-1185">Reference proteome</keyword>
<dbReference type="PANTHER" id="PTHR11474">
    <property type="entry name" value="TYROSINASE FAMILY MEMBER"/>
    <property type="match status" value="1"/>
</dbReference>
<dbReference type="Gene3D" id="1.10.1280.10">
    <property type="entry name" value="Di-copper center containing domain from catechol oxidase"/>
    <property type="match status" value="1"/>
</dbReference>
<dbReference type="HOGENOM" id="CLU_035914_0_1_1"/>
<evidence type="ECO:0000259" key="5">
    <source>
        <dbReference type="Pfam" id="PF00264"/>
    </source>
</evidence>
<dbReference type="InterPro" id="IPR002227">
    <property type="entry name" value="Tyrosinase_Cu-bd"/>
</dbReference>
<dbReference type="OMA" id="FNFLAWH"/>
<dbReference type="KEGG" id="pbl:PAAG_06600"/>
<keyword evidence="3" id="KW-0186">Copper</keyword>
<evidence type="ECO:0000313" key="7">
    <source>
        <dbReference type="Proteomes" id="UP000002059"/>
    </source>
</evidence>
<organism evidence="6 7">
    <name type="scientific">Paracoccidioides lutzii (strain ATCC MYA-826 / Pb01)</name>
    <name type="common">Paracoccidioides brasiliensis</name>
    <dbReference type="NCBI Taxonomy" id="502779"/>
    <lineage>
        <taxon>Eukaryota</taxon>
        <taxon>Fungi</taxon>
        <taxon>Dikarya</taxon>
        <taxon>Ascomycota</taxon>
        <taxon>Pezizomycotina</taxon>
        <taxon>Eurotiomycetes</taxon>
        <taxon>Eurotiomycetidae</taxon>
        <taxon>Onygenales</taxon>
        <taxon>Ajellomycetaceae</taxon>
        <taxon>Paracoccidioides</taxon>
    </lineage>
</organism>
<dbReference type="InterPro" id="IPR050316">
    <property type="entry name" value="Tyrosinase/Hemocyanin"/>
</dbReference>
<dbReference type="VEuPathDB" id="FungiDB:PAAG_06600"/>
<proteinExistence type="predicted"/>
<protein>
    <submittedName>
        <fullName evidence="6">Tyrosinase central domain-containing protein</fullName>
    </submittedName>
</protein>
<dbReference type="STRING" id="502779.C1H759"/>
<accession>C1H759</accession>
<feature type="signal peptide" evidence="4">
    <location>
        <begin position="1"/>
        <end position="19"/>
    </location>
</feature>
<reference evidence="6 7" key="1">
    <citation type="journal article" date="2011" name="PLoS Genet.">
        <title>Comparative genomic analysis of human fungal pathogens causing paracoccidioidomycosis.</title>
        <authorList>
            <person name="Desjardins C.A."/>
            <person name="Champion M.D."/>
            <person name="Holder J.W."/>
            <person name="Muszewska A."/>
            <person name="Goldberg J."/>
            <person name="Bailao A.M."/>
            <person name="Brigido M.M."/>
            <person name="Ferreira M.E."/>
            <person name="Garcia A.M."/>
            <person name="Grynberg M."/>
            <person name="Gujja S."/>
            <person name="Heiman D.I."/>
            <person name="Henn M.R."/>
            <person name="Kodira C.D."/>
            <person name="Leon-Narvaez H."/>
            <person name="Longo L.V."/>
            <person name="Ma L.J."/>
            <person name="Malavazi I."/>
            <person name="Matsuo A.L."/>
            <person name="Morais F.V."/>
            <person name="Pereira M."/>
            <person name="Rodriguez-Brito S."/>
            <person name="Sakthikumar S."/>
            <person name="Salem-Izacc S.M."/>
            <person name="Sykes S.M."/>
            <person name="Teixeira M.M."/>
            <person name="Vallejo M.C."/>
            <person name="Walter M.E."/>
            <person name="Yandava C."/>
            <person name="Young S."/>
            <person name="Zeng Q."/>
            <person name="Zucker J."/>
            <person name="Felipe M.S."/>
            <person name="Goldman G.H."/>
            <person name="Haas B.J."/>
            <person name="McEwen J.G."/>
            <person name="Nino-Vega G."/>
            <person name="Puccia R."/>
            <person name="San-Blas G."/>
            <person name="Soares C.M."/>
            <person name="Birren B.W."/>
            <person name="Cuomo C.A."/>
        </authorList>
    </citation>
    <scope>NUCLEOTIDE SEQUENCE [LARGE SCALE GENOMIC DNA]</scope>
    <source>
        <strain evidence="7">ATCC MYA-826 / Pb01</strain>
    </source>
</reference>
<keyword evidence="2" id="KW-0560">Oxidoreductase</keyword>
<feature type="chain" id="PRO_5002910336" evidence="4">
    <location>
        <begin position="20"/>
        <end position="447"/>
    </location>
</feature>
<dbReference type="Pfam" id="PF00264">
    <property type="entry name" value="Tyrosinase"/>
    <property type="match status" value="1"/>
</dbReference>
<keyword evidence="1" id="KW-0479">Metal-binding</keyword>
<dbReference type="Proteomes" id="UP000002059">
    <property type="component" value="Partially assembled WGS sequence"/>
</dbReference>